<dbReference type="SUPFAM" id="SSF57701">
    <property type="entry name" value="Zn2/Cys6 DNA-binding domain"/>
    <property type="match status" value="1"/>
</dbReference>
<dbReference type="Pfam" id="PF04082">
    <property type="entry name" value="Fungal_trans"/>
    <property type="match status" value="1"/>
</dbReference>
<dbReference type="PROSITE" id="PS00463">
    <property type="entry name" value="ZN2_CY6_FUNGAL_1"/>
    <property type="match status" value="1"/>
</dbReference>
<reference evidence="10" key="1">
    <citation type="submission" date="2018-12" db="EMBL/GenBank/DDBJ databases">
        <title>The complete genome of Metarhizium rileyi, a key fungal pathogen of Lepidoptera.</title>
        <authorList>
            <person name="Binneck E."/>
            <person name="Lastra C.C.L."/>
            <person name="Sosa-Gomez D.R."/>
        </authorList>
    </citation>
    <scope>NUCLEOTIDE SEQUENCE [LARGE SCALE GENOMIC DNA]</scope>
    <source>
        <strain evidence="10">Cep018-CH2</strain>
    </source>
</reference>
<keyword evidence="3" id="KW-0805">Transcription regulation</keyword>
<dbReference type="SMART" id="SM00066">
    <property type="entry name" value="GAL4"/>
    <property type="match status" value="1"/>
</dbReference>
<dbReference type="GO" id="GO:0000981">
    <property type="term" value="F:DNA-binding transcription factor activity, RNA polymerase II-specific"/>
    <property type="evidence" value="ECO:0007669"/>
    <property type="project" value="InterPro"/>
</dbReference>
<evidence type="ECO:0000256" key="1">
    <source>
        <dbReference type="ARBA" id="ARBA00004123"/>
    </source>
</evidence>
<protein>
    <recommendedName>
        <fullName evidence="8">Zn(2)-C6 fungal-type domain-containing protein</fullName>
    </recommendedName>
</protein>
<keyword evidence="2" id="KW-0479">Metal-binding</keyword>
<dbReference type="PANTHER" id="PTHR47338:SF3">
    <property type="entry name" value="C6 FINGER DOMAIN TRANSCRIPTION FACTOR DBAA-RELATED"/>
    <property type="match status" value="1"/>
</dbReference>
<evidence type="ECO:0000256" key="3">
    <source>
        <dbReference type="ARBA" id="ARBA00023015"/>
    </source>
</evidence>
<gene>
    <name evidence="9" type="ORF">ED733_000564</name>
</gene>
<evidence type="ECO:0000256" key="4">
    <source>
        <dbReference type="ARBA" id="ARBA00023125"/>
    </source>
</evidence>
<dbReference type="GO" id="GO:0005634">
    <property type="term" value="C:nucleus"/>
    <property type="evidence" value="ECO:0007669"/>
    <property type="project" value="UniProtKB-SubCell"/>
</dbReference>
<evidence type="ECO:0000313" key="9">
    <source>
        <dbReference type="EMBL" id="TWU78517.1"/>
    </source>
</evidence>
<comment type="subcellular location">
    <subcellularLocation>
        <location evidence="1">Nucleus</location>
    </subcellularLocation>
</comment>
<proteinExistence type="predicted"/>
<dbReference type="CDD" id="cd12148">
    <property type="entry name" value="fungal_TF_MHR"/>
    <property type="match status" value="1"/>
</dbReference>
<comment type="caution">
    <text evidence="9">The sequence shown here is derived from an EMBL/GenBank/DDBJ whole genome shotgun (WGS) entry which is preliminary data.</text>
</comment>
<dbReference type="Gene3D" id="4.10.240.10">
    <property type="entry name" value="Zn(2)-C6 fungal-type DNA-binding domain"/>
    <property type="match status" value="1"/>
</dbReference>
<dbReference type="GO" id="GO:0006351">
    <property type="term" value="P:DNA-templated transcription"/>
    <property type="evidence" value="ECO:0007669"/>
    <property type="project" value="InterPro"/>
</dbReference>
<feature type="domain" description="Zn(2)-C6 fungal-type" evidence="8">
    <location>
        <begin position="28"/>
        <end position="58"/>
    </location>
</feature>
<evidence type="ECO:0000259" key="8">
    <source>
        <dbReference type="PROSITE" id="PS50048"/>
    </source>
</evidence>
<dbReference type="InterPro" id="IPR050815">
    <property type="entry name" value="TF_fung"/>
</dbReference>
<evidence type="ECO:0000256" key="2">
    <source>
        <dbReference type="ARBA" id="ARBA00022723"/>
    </source>
</evidence>
<name>A0A5C6GNJ6_METRR</name>
<keyword evidence="4" id="KW-0238">DNA-binding</keyword>
<evidence type="ECO:0000256" key="7">
    <source>
        <dbReference type="SAM" id="MobiDB-lite"/>
    </source>
</evidence>
<dbReference type="GO" id="GO:0003677">
    <property type="term" value="F:DNA binding"/>
    <property type="evidence" value="ECO:0007669"/>
    <property type="project" value="UniProtKB-KW"/>
</dbReference>
<dbReference type="GO" id="GO:0008270">
    <property type="term" value="F:zinc ion binding"/>
    <property type="evidence" value="ECO:0007669"/>
    <property type="project" value="InterPro"/>
</dbReference>
<evidence type="ECO:0000256" key="6">
    <source>
        <dbReference type="ARBA" id="ARBA00023242"/>
    </source>
</evidence>
<keyword evidence="5" id="KW-0804">Transcription</keyword>
<keyword evidence="6" id="KW-0539">Nucleus</keyword>
<sequence length="609" mass="68281">MQTPEEVVEQSTTLSDSVTSSRSRQKPACEECRRRKLRCDGQQPQCGVCKETGVMCEVNPVRAPRGPKRGYLKNLRNRVSMLENRFAAQSQSLDANQTGVSPGDVLSSSLAPLSNSIHGGNADAVQDIFCMIDPAVSEAEMTLTSPLLDFGSLHDLNLIPEPPLTPSTTCMTVSSIPLCEFTQAELNQLYFDRVHPSLPILHQRRYHSWSKLHTNSTARLALQYSMWTMASLLSGQFQHLQEGFYQEARQMLEAANLANGTSGKILEIELAQAWVLLATYESMKTQHQHAWMSAGRAFRLVQLMRLHEIDSPSNPSSSASDADFVTTEEKRRVFWMAYFIDHLFSMKNNSPIRLNEHVICTRLPAQDADFQNGQSCVMDFLSDAIVDGHPNPTARSPFNECIILATICGQTLFYNQQYNMRCLHGDSEADRSDWDTWFDSILSTRLQILSKCYPSPTTGYDPMLLFAHIIAQASVIYLCKEVKSMVWPSGKAMSLRTEYQQRALNAAEHIVKLAYALVEFSVFKVHPLMPIPIFLSIEFLFANRQLPRAAVLLRQLLDVLSQVKSVIDPKRNYVLLLDLTHILPMLNTIDHQTAGIAMSQSVSSAGSLN</sequence>
<dbReference type="CDD" id="cd00067">
    <property type="entry name" value="GAL4"/>
    <property type="match status" value="1"/>
</dbReference>
<dbReference type="InterPro" id="IPR001138">
    <property type="entry name" value="Zn2Cys6_DnaBD"/>
</dbReference>
<dbReference type="Proteomes" id="UP000317257">
    <property type="component" value="Unassembled WGS sequence"/>
</dbReference>
<feature type="compositionally biased region" description="Polar residues" evidence="7">
    <location>
        <begin position="1"/>
        <end position="22"/>
    </location>
</feature>
<evidence type="ECO:0000313" key="10">
    <source>
        <dbReference type="Proteomes" id="UP000317257"/>
    </source>
</evidence>
<feature type="region of interest" description="Disordered" evidence="7">
    <location>
        <begin position="1"/>
        <end position="27"/>
    </location>
</feature>
<dbReference type="Pfam" id="PF00172">
    <property type="entry name" value="Zn_clus"/>
    <property type="match status" value="1"/>
</dbReference>
<dbReference type="EMBL" id="SBHS01000001">
    <property type="protein sequence ID" value="TWU78517.1"/>
    <property type="molecule type" value="Genomic_DNA"/>
</dbReference>
<dbReference type="PANTHER" id="PTHR47338">
    <property type="entry name" value="ZN(II)2CYS6 TRANSCRIPTION FACTOR (EUROFUNG)-RELATED"/>
    <property type="match status" value="1"/>
</dbReference>
<dbReference type="InterPro" id="IPR036864">
    <property type="entry name" value="Zn2-C6_fun-type_DNA-bd_sf"/>
</dbReference>
<organism evidence="9 10">
    <name type="scientific">Metarhizium rileyi (strain RCEF 4871)</name>
    <name type="common">Nomuraea rileyi</name>
    <dbReference type="NCBI Taxonomy" id="1649241"/>
    <lineage>
        <taxon>Eukaryota</taxon>
        <taxon>Fungi</taxon>
        <taxon>Dikarya</taxon>
        <taxon>Ascomycota</taxon>
        <taxon>Pezizomycotina</taxon>
        <taxon>Sordariomycetes</taxon>
        <taxon>Hypocreomycetidae</taxon>
        <taxon>Hypocreales</taxon>
        <taxon>Clavicipitaceae</taxon>
        <taxon>Metarhizium</taxon>
    </lineage>
</organism>
<dbReference type="InterPro" id="IPR007219">
    <property type="entry name" value="XnlR_reg_dom"/>
</dbReference>
<dbReference type="PROSITE" id="PS50048">
    <property type="entry name" value="ZN2_CY6_FUNGAL_2"/>
    <property type="match status" value="1"/>
</dbReference>
<accession>A0A5C6GNJ6</accession>
<dbReference type="AlphaFoldDB" id="A0A5C6GNJ6"/>
<evidence type="ECO:0000256" key="5">
    <source>
        <dbReference type="ARBA" id="ARBA00023163"/>
    </source>
</evidence>
<dbReference type="SMART" id="SM00906">
    <property type="entry name" value="Fungal_trans"/>
    <property type="match status" value="1"/>
</dbReference>